<proteinExistence type="inferred from homology"/>
<feature type="binding site" evidence="21">
    <location>
        <begin position="32"/>
        <end position="36"/>
    </location>
    <ligand>
        <name>substrate</name>
    </ligand>
</feature>
<evidence type="ECO:0000256" key="1">
    <source>
        <dbReference type="ARBA" id="ARBA00004429"/>
    </source>
</evidence>
<dbReference type="PROSITE" id="PS01069">
    <property type="entry name" value="DAGK_PROKAR"/>
    <property type="match status" value="1"/>
</dbReference>
<gene>
    <name evidence="25" type="ORF">MIT9_P1545</name>
</gene>
<feature type="binding site" evidence="22">
    <location>
        <begin position="87"/>
        <end position="89"/>
    </location>
    <ligand>
        <name>ATP</name>
        <dbReference type="ChEBI" id="CHEBI:30616"/>
    </ligand>
</feature>
<dbReference type="Pfam" id="PF01219">
    <property type="entry name" value="DAGK_prokar"/>
    <property type="match status" value="1"/>
</dbReference>
<evidence type="ECO:0000256" key="14">
    <source>
        <dbReference type="ARBA" id="ARBA00022842"/>
    </source>
</evidence>
<keyword evidence="6" id="KW-0444">Lipid biosynthesis</keyword>
<feature type="binding site" evidence="21">
    <location>
        <position position="57"/>
    </location>
    <ligand>
        <name>substrate</name>
    </ligand>
</feature>
<keyword evidence="11 22" id="KW-0547">Nucleotide-binding</keyword>
<feature type="binding site" evidence="22">
    <location>
        <position position="11"/>
    </location>
    <ligand>
        <name>ATP</name>
        <dbReference type="ChEBI" id="CHEBI:30616"/>
    </ligand>
</feature>
<dbReference type="GO" id="GO:0005524">
    <property type="term" value="F:ATP binding"/>
    <property type="evidence" value="ECO:0007669"/>
    <property type="project" value="UniProtKB-KW"/>
</dbReference>
<comment type="catalytic activity">
    <reaction evidence="24">
        <text>a 1,2-diacyl-sn-glycerol + ATP = a 1,2-diacyl-sn-glycero-3-phosphate + ADP + H(+)</text>
        <dbReference type="Rhea" id="RHEA:10272"/>
        <dbReference type="ChEBI" id="CHEBI:15378"/>
        <dbReference type="ChEBI" id="CHEBI:17815"/>
        <dbReference type="ChEBI" id="CHEBI:30616"/>
        <dbReference type="ChEBI" id="CHEBI:58608"/>
        <dbReference type="ChEBI" id="CHEBI:456216"/>
        <dbReference type="EC" id="2.7.1.107"/>
    </reaction>
</comment>
<dbReference type="GO" id="GO:0004143">
    <property type="term" value="F:ATP-dependent diacylglycerol kinase activity"/>
    <property type="evidence" value="ECO:0007669"/>
    <property type="project" value="UniProtKB-EC"/>
</dbReference>
<dbReference type="GO" id="GO:0005886">
    <property type="term" value="C:plasma membrane"/>
    <property type="evidence" value="ECO:0007669"/>
    <property type="project" value="UniProtKB-SubCell"/>
</dbReference>
<evidence type="ECO:0000256" key="20">
    <source>
        <dbReference type="PIRSR" id="PIRSR600829-1"/>
    </source>
</evidence>
<dbReference type="KEGG" id="mcau:MIT9_P1545"/>
<dbReference type="GO" id="GO:0006654">
    <property type="term" value="P:phosphatidic acid biosynthetic process"/>
    <property type="evidence" value="ECO:0007669"/>
    <property type="project" value="InterPro"/>
</dbReference>
<evidence type="ECO:0000256" key="4">
    <source>
        <dbReference type="ARBA" id="ARBA00017575"/>
    </source>
</evidence>
<accession>A0AAU9BST3</accession>
<keyword evidence="8 24" id="KW-0808">Transferase</keyword>
<feature type="binding site" evidence="21">
    <location>
        <position position="71"/>
    </location>
    <ligand>
        <name>substrate</name>
    </ligand>
</feature>
<name>A0AAU9BST3_9GAMM</name>
<evidence type="ECO:0000256" key="7">
    <source>
        <dbReference type="ARBA" id="ARBA00022519"/>
    </source>
</evidence>
<evidence type="ECO:0000256" key="22">
    <source>
        <dbReference type="PIRSR" id="PIRSR600829-3"/>
    </source>
</evidence>
<evidence type="ECO:0000256" key="15">
    <source>
        <dbReference type="ARBA" id="ARBA00022989"/>
    </source>
</evidence>
<dbReference type="GO" id="GO:0046872">
    <property type="term" value="F:metal ion binding"/>
    <property type="evidence" value="ECO:0007669"/>
    <property type="project" value="UniProtKB-KW"/>
</dbReference>
<feature type="binding site" evidence="23">
    <location>
        <position position="78"/>
    </location>
    <ligand>
        <name>a divalent metal cation</name>
        <dbReference type="ChEBI" id="CHEBI:60240"/>
    </ligand>
</feature>
<keyword evidence="26" id="KW-1185">Reference proteome</keyword>
<dbReference type="InterPro" id="IPR036945">
    <property type="entry name" value="DAGK_sf"/>
</dbReference>
<evidence type="ECO:0000256" key="10">
    <source>
        <dbReference type="ARBA" id="ARBA00022723"/>
    </source>
</evidence>
<keyword evidence="17 24" id="KW-0472">Membrane</keyword>
<comment type="subcellular location">
    <subcellularLocation>
        <location evidence="1 24">Cell inner membrane</location>
        <topology evidence="1 24">Multi-pass membrane protein</topology>
    </subcellularLocation>
</comment>
<organism evidence="25 26">
    <name type="scientific">Methylomarinovum caldicuralii</name>
    <dbReference type="NCBI Taxonomy" id="438856"/>
    <lineage>
        <taxon>Bacteria</taxon>
        <taxon>Pseudomonadati</taxon>
        <taxon>Pseudomonadota</taxon>
        <taxon>Gammaproteobacteria</taxon>
        <taxon>Methylococcales</taxon>
        <taxon>Methylothermaceae</taxon>
        <taxon>Methylomarinovum</taxon>
    </lineage>
</organism>
<feature type="transmembrane region" description="Helical" evidence="24">
    <location>
        <begin position="98"/>
        <end position="119"/>
    </location>
</feature>
<evidence type="ECO:0000256" key="9">
    <source>
        <dbReference type="ARBA" id="ARBA00022692"/>
    </source>
</evidence>
<keyword evidence="16 24" id="KW-0443">Lipid metabolism</keyword>
<comment type="similarity">
    <text evidence="2 24">Belongs to the bacterial diacylglycerol kinase family.</text>
</comment>
<keyword evidence="13 22" id="KW-0067">ATP-binding</keyword>
<keyword evidence="9 24" id="KW-0812">Transmembrane</keyword>
<dbReference type="PANTHER" id="PTHR34299">
    <property type="entry name" value="DIACYLGLYCEROL KINASE"/>
    <property type="match status" value="1"/>
</dbReference>
<keyword evidence="7 24" id="KW-0997">Cell inner membrane</keyword>
<feature type="binding site" evidence="22">
    <location>
        <position position="30"/>
    </location>
    <ligand>
        <name>ATP</name>
        <dbReference type="ChEBI" id="CHEBI:30616"/>
    </ligand>
</feature>
<evidence type="ECO:0000256" key="18">
    <source>
        <dbReference type="ARBA" id="ARBA00023209"/>
    </source>
</evidence>
<keyword evidence="12 24" id="KW-0418">Kinase</keyword>
<dbReference type="EC" id="2.7.1.107" evidence="3 24"/>
<feature type="active site" description="Proton acceptor" evidence="20">
    <location>
        <position position="71"/>
    </location>
</feature>
<dbReference type="RefSeq" id="WP_317704383.1">
    <property type="nucleotide sequence ID" value="NZ_AP024714.1"/>
</dbReference>
<sequence>MGQPGLKGIPRLIAAFGNSVAGMKVCWRKEEAFRQEVIVSLLALPLGLWLGETAVERVLLIASVWQIAIFETLNSAVEAVVDRIGTEFHPLSGYAKDIASASVLLAIFLALLVWGLIGYDRFFQG</sequence>
<feature type="binding site" evidence="23">
    <location>
        <position position="30"/>
    </location>
    <ligand>
        <name>a divalent metal cation</name>
        <dbReference type="ChEBI" id="CHEBI:60240"/>
    </ligand>
</feature>
<evidence type="ECO:0000256" key="2">
    <source>
        <dbReference type="ARBA" id="ARBA00005967"/>
    </source>
</evidence>
<dbReference type="AlphaFoldDB" id="A0AAU9BST3"/>
<evidence type="ECO:0000256" key="12">
    <source>
        <dbReference type="ARBA" id="ARBA00022777"/>
    </source>
</evidence>
<evidence type="ECO:0000256" key="24">
    <source>
        <dbReference type="RuleBase" id="RU363065"/>
    </source>
</evidence>
<keyword evidence="5" id="KW-1003">Cell membrane</keyword>
<evidence type="ECO:0000256" key="16">
    <source>
        <dbReference type="ARBA" id="ARBA00023098"/>
    </source>
</evidence>
<keyword evidence="19 24" id="KW-1208">Phospholipid metabolism</keyword>
<evidence type="ECO:0000256" key="13">
    <source>
        <dbReference type="ARBA" id="ARBA00022840"/>
    </source>
</evidence>
<keyword evidence="14 23" id="KW-0460">Magnesium</keyword>
<evidence type="ECO:0000256" key="6">
    <source>
        <dbReference type="ARBA" id="ARBA00022516"/>
    </source>
</evidence>
<feature type="binding site" evidence="21">
    <location>
        <position position="11"/>
    </location>
    <ligand>
        <name>substrate</name>
    </ligand>
</feature>
<reference evidence="26" key="1">
    <citation type="journal article" date="2024" name="Int. J. Syst. Evol. Microbiol.">
        <title>Methylomarinovum tepidoasis sp. nov., a moderately thermophilic methanotroph of the family Methylothermaceae isolated from a deep-sea hydrothermal field.</title>
        <authorList>
            <person name="Hirayama H."/>
            <person name="Takaki Y."/>
            <person name="Abe M."/>
            <person name="Miyazaki M."/>
            <person name="Uematsu K."/>
            <person name="Matsui Y."/>
            <person name="Takai K."/>
        </authorList>
    </citation>
    <scope>NUCLEOTIDE SEQUENCE [LARGE SCALE GENOMIC DNA]</scope>
    <source>
        <strain evidence="26">IT-9</strain>
    </source>
</reference>
<dbReference type="Gene3D" id="1.10.287.3610">
    <property type="match status" value="1"/>
</dbReference>
<keyword evidence="15 24" id="KW-1133">Transmembrane helix</keyword>
<evidence type="ECO:0000313" key="26">
    <source>
        <dbReference type="Proteomes" id="UP001321825"/>
    </source>
</evidence>
<evidence type="ECO:0000256" key="5">
    <source>
        <dbReference type="ARBA" id="ARBA00022475"/>
    </source>
</evidence>
<feature type="binding site" evidence="21">
    <location>
        <position position="100"/>
    </location>
    <ligand>
        <name>substrate</name>
    </ligand>
</feature>
<dbReference type="InterPro" id="IPR000829">
    <property type="entry name" value="DAGK"/>
</dbReference>
<evidence type="ECO:0000256" key="23">
    <source>
        <dbReference type="PIRSR" id="PIRSR600829-4"/>
    </source>
</evidence>
<keyword evidence="18" id="KW-0594">Phospholipid biosynthesis</keyword>
<dbReference type="CDD" id="cd14264">
    <property type="entry name" value="DAGK_IM"/>
    <property type="match status" value="1"/>
</dbReference>
<evidence type="ECO:0000256" key="3">
    <source>
        <dbReference type="ARBA" id="ARBA00012133"/>
    </source>
</evidence>
<evidence type="ECO:0000256" key="19">
    <source>
        <dbReference type="ARBA" id="ARBA00023264"/>
    </source>
</evidence>
<dbReference type="Proteomes" id="UP001321825">
    <property type="component" value="Chromosome"/>
</dbReference>
<evidence type="ECO:0000256" key="17">
    <source>
        <dbReference type="ARBA" id="ARBA00023136"/>
    </source>
</evidence>
<feature type="binding site" evidence="22">
    <location>
        <position position="78"/>
    </location>
    <ligand>
        <name>ATP</name>
        <dbReference type="ChEBI" id="CHEBI:30616"/>
    </ligand>
</feature>
<evidence type="ECO:0000256" key="8">
    <source>
        <dbReference type="ARBA" id="ARBA00022679"/>
    </source>
</evidence>
<feature type="binding site" evidence="22">
    <location>
        <begin position="96"/>
        <end position="97"/>
    </location>
    <ligand>
        <name>ATP</name>
        <dbReference type="ChEBI" id="CHEBI:30616"/>
    </ligand>
</feature>
<comment type="caution">
    <text evidence="24">Lacks conserved residue(s) required for the propagation of feature annotation.</text>
</comment>
<comment type="function">
    <text evidence="24">Catalyzes the ATP-dependent phosphorylation of sn-l,2-diacylglycerol (DAG) to phosphatidic acid. Involved in the recycling of diacylglycerol produced as a by-product during membrane-derived oligosaccharide (MDO) biosynthesis.</text>
</comment>
<evidence type="ECO:0000256" key="21">
    <source>
        <dbReference type="PIRSR" id="PIRSR600829-2"/>
    </source>
</evidence>
<dbReference type="EMBL" id="AP024714">
    <property type="protein sequence ID" value="BCX81963.1"/>
    <property type="molecule type" value="Genomic_DNA"/>
</dbReference>
<protein>
    <recommendedName>
        <fullName evidence="4 24">Diacylglycerol kinase</fullName>
        <ecNumber evidence="3 24">2.7.1.107</ecNumber>
    </recommendedName>
</protein>
<keyword evidence="10 23" id="KW-0479">Metal-binding</keyword>
<evidence type="ECO:0000313" key="25">
    <source>
        <dbReference type="EMBL" id="BCX81963.1"/>
    </source>
</evidence>
<dbReference type="InterPro" id="IPR033718">
    <property type="entry name" value="DAGK_prok"/>
</dbReference>
<dbReference type="PANTHER" id="PTHR34299:SF1">
    <property type="entry name" value="DIACYLGLYCEROL KINASE"/>
    <property type="match status" value="1"/>
</dbReference>
<comment type="cofactor">
    <cofactor evidence="23">
        <name>Mg(2+)</name>
        <dbReference type="ChEBI" id="CHEBI:18420"/>
    </cofactor>
    <text evidence="23">Mn(2+), Zn(2+), Cd(2+) and Co(2+) support activity to lesser extents.</text>
</comment>
<evidence type="ECO:0000256" key="11">
    <source>
        <dbReference type="ARBA" id="ARBA00022741"/>
    </source>
</evidence>